<dbReference type="Proteomes" id="UP000192872">
    <property type="component" value="Unassembled WGS sequence"/>
</dbReference>
<accession>A0A1W9HVX5</accession>
<dbReference type="GO" id="GO:0008745">
    <property type="term" value="F:N-acetylmuramoyl-L-alanine amidase activity"/>
    <property type="evidence" value="ECO:0007669"/>
    <property type="project" value="UniProtKB-EC"/>
</dbReference>
<organism evidence="5 6">
    <name type="scientific">Candidatus Raskinella chloraquaticus</name>
    <dbReference type="NCBI Taxonomy" id="1951219"/>
    <lineage>
        <taxon>Bacteria</taxon>
        <taxon>Pseudomonadati</taxon>
        <taxon>Pseudomonadota</taxon>
        <taxon>Alphaproteobacteria</taxon>
        <taxon>Hyphomicrobiales</taxon>
        <taxon>Phreatobacteraceae</taxon>
        <taxon>Candidatus Raskinella</taxon>
    </lineage>
</organism>
<keyword evidence="3" id="KW-0378">Hydrolase</keyword>
<dbReference type="GO" id="GO:0030288">
    <property type="term" value="C:outer membrane-bounded periplasmic space"/>
    <property type="evidence" value="ECO:0007669"/>
    <property type="project" value="TreeGrafter"/>
</dbReference>
<protein>
    <recommendedName>
        <fullName evidence="2">N-acetylmuramoyl-L-alanine amidase</fullName>
        <ecNumber evidence="2">3.5.1.28</ecNumber>
    </recommendedName>
</protein>
<dbReference type="SUPFAM" id="SSF53187">
    <property type="entry name" value="Zn-dependent exopeptidases"/>
    <property type="match status" value="1"/>
</dbReference>
<dbReference type="SMART" id="SM00646">
    <property type="entry name" value="Ami_3"/>
    <property type="match status" value="1"/>
</dbReference>
<evidence type="ECO:0000256" key="3">
    <source>
        <dbReference type="ARBA" id="ARBA00022801"/>
    </source>
</evidence>
<reference evidence="5 6" key="1">
    <citation type="journal article" date="2017" name="Water Res.">
        <title>Comammox in drinking water systems.</title>
        <authorList>
            <person name="Wang Y."/>
            <person name="Ma L."/>
            <person name="Mao Y."/>
            <person name="Jiang X."/>
            <person name="Xia Y."/>
            <person name="Yu K."/>
            <person name="Li B."/>
            <person name="Zhang T."/>
        </authorList>
    </citation>
    <scope>NUCLEOTIDE SEQUENCE [LARGE SCALE GENOMIC DNA]</scope>
    <source>
        <strain evidence="5">SG_bin8</strain>
    </source>
</reference>
<gene>
    <name evidence="5" type="ORF">A4S15_11275</name>
</gene>
<proteinExistence type="predicted"/>
<dbReference type="PANTHER" id="PTHR30404">
    <property type="entry name" value="N-ACETYLMURAMOYL-L-ALANINE AMIDASE"/>
    <property type="match status" value="1"/>
</dbReference>
<name>A0A1W9HVX5_9HYPH</name>
<dbReference type="GO" id="GO:0009253">
    <property type="term" value="P:peptidoglycan catabolic process"/>
    <property type="evidence" value="ECO:0007669"/>
    <property type="project" value="InterPro"/>
</dbReference>
<dbReference type="Gene3D" id="3.40.630.40">
    <property type="entry name" value="Zn-dependent exopeptidases"/>
    <property type="match status" value="1"/>
</dbReference>
<dbReference type="Gene3D" id="2.60.40.3500">
    <property type="match status" value="1"/>
</dbReference>
<dbReference type="PANTHER" id="PTHR30404:SF0">
    <property type="entry name" value="N-ACETYLMURAMOYL-L-ALANINE AMIDASE AMIC"/>
    <property type="match status" value="1"/>
</dbReference>
<dbReference type="EC" id="3.5.1.28" evidence="2"/>
<dbReference type="CDD" id="cd02696">
    <property type="entry name" value="MurNAc-LAA"/>
    <property type="match status" value="1"/>
</dbReference>
<dbReference type="STRING" id="1827387.A4S15_11275"/>
<dbReference type="Pfam" id="PF01520">
    <property type="entry name" value="Amidase_3"/>
    <property type="match status" value="1"/>
</dbReference>
<comment type="catalytic activity">
    <reaction evidence="1">
        <text>Hydrolyzes the link between N-acetylmuramoyl residues and L-amino acid residues in certain cell-wall glycopeptides.</text>
        <dbReference type="EC" id="3.5.1.28"/>
    </reaction>
</comment>
<evidence type="ECO:0000313" key="6">
    <source>
        <dbReference type="Proteomes" id="UP000192872"/>
    </source>
</evidence>
<dbReference type="InterPro" id="IPR002508">
    <property type="entry name" value="MurNAc-LAA_cat"/>
</dbReference>
<evidence type="ECO:0000256" key="2">
    <source>
        <dbReference type="ARBA" id="ARBA00011901"/>
    </source>
</evidence>
<evidence type="ECO:0000259" key="4">
    <source>
        <dbReference type="SMART" id="SM00646"/>
    </source>
</evidence>
<sequence>MESTRSTLAGTALPITASQRREKKCRTASAARGITAAVFILLASFSPVSAQTPAADGRLNSVPSALPVASEARLIGDQRRTRFVMDIDRRLDIAVSLLAEPSRVVVDLPETFFKVSPDSGREGRGLVSGFRFGQVASGKSRIVLDASSPVLIDRAFVLDPLDGAPARLVVDLVKTGQDEFLRAVRRSAATKISDVKDRGRAGERGGATRAERPLVVLDPGHGGVDTGAVGQDTTPEKVITLEMAKALKAALEASGQVRVILTREGDSFISLPDRVRFARERQAALFLSIHADSSAKPAQALSGASVYTLSETASDEEAAAYAERENKADQIAGVDLPPDTSDVADILFDLMHRETKNFSVHFARQLVSELKQSVRLVKNPHRFAGFRVLRAPDVPSALLELGYLTNKDDTRLLNSQEWREKTALRLTKAIISFVSVTVGRSQAP</sequence>
<dbReference type="EMBL" id="LWDL01000019">
    <property type="protein sequence ID" value="OQW51404.1"/>
    <property type="molecule type" value="Genomic_DNA"/>
</dbReference>
<evidence type="ECO:0000313" key="5">
    <source>
        <dbReference type="EMBL" id="OQW51404.1"/>
    </source>
</evidence>
<dbReference type="AlphaFoldDB" id="A0A1W9HVX5"/>
<comment type="caution">
    <text evidence="5">The sequence shown here is derived from an EMBL/GenBank/DDBJ whole genome shotgun (WGS) entry which is preliminary data.</text>
</comment>
<dbReference type="InterPro" id="IPR050695">
    <property type="entry name" value="N-acetylmuramoyl_amidase_3"/>
</dbReference>
<feature type="domain" description="MurNAc-LAA" evidence="4">
    <location>
        <begin position="275"/>
        <end position="431"/>
    </location>
</feature>
<evidence type="ECO:0000256" key="1">
    <source>
        <dbReference type="ARBA" id="ARBA00001561"/>
    </source>
</evidence>